<keyword evidence="1" id="KW-0732">Signal</keyword>
<reference evidence="2 3" key="1">
    <citation type="submission" date="2021-07" db="EMBL/GenBank/DDBJ databases">
        <title>Actinomadura sp. PM05-2 isolated from lichen.</title>
        <authorList>
            <person name="Somphong A."/>
            <person name="Phongsopitanun W."/>
            <person name="Tanasupawat S."/>
            <person name="Peongsungnone V."/>
        </authorList>
    </citation>
    <scope>NUCLEOTIDE SEQUENCE [LARGE SCALE GENOMIC DNA]</scope>
    <source>
        <strain evidence="2 3">PM05-2</strain>
    </source>
</reference>
<proteinExistence type="predicted"/>
<feature type="chain" id="PRO_5047409347" description="Secreted protein" evidence="1">
    <location>
        <begin position="21"/>
        <end position="74"/>
    </location>
</feature>
<evidence type="ECO:0000313" key="2">
    <source>
        <dbReference type="EMBL" id="MBW8484737.1"/>
    </source>
</evidence>
<feature type="signal peptide" evidence="1">
    <location>
        <begin position="1"/>
        <end position="20"/>
    </location>
</feature>
<keyword evidence="3" id="KW-1185">Reference proteome</keyword>
<organism evidence="2 3">
    <name type="scientific">Actinomadura parmotrematis</name>
    <dbReference type="NCBI Taxonomy" id="2864039"/>
    <lineage>
        <taxon>Bacteria</taxon>
        <taxon>Bacillati</taxon>
        <taxon>Actinomycetota</taxon>
        <taxon>Actinomycetes</taxon>
        <taxon>Streptosporangiales</taxon>
        <taxon>Thermomonosporaceae</taxon>
        <taxon>Actinomadura</taxon>
    </lineage>
</organism>
<dbReference type="Proteomes" id="UP000774570">
    <property type="component" value="Unassembled WGS sequence"/>
</dbReference>
<gene>
    <name evidence="2" type="ORF">K1Y72_20300</name>
</gene>
<dbReference type="EMBL" id="JAIBOA010000012">
    <property type="protein sequence ID" value="MBW8484737.1"/>
    <property type="molecule type" value="Genomic_DNA"/>
</dbReference>
<evidence type="ECO:0000256" key="1">
    <source>
        <dbReference type="SAM" id="SignalP"/>
    </source>
</evidence>
<protein>
    <recommendedName>
        <fullName evidence="4">Secreted protein</fullName>
    </recommendedName>
</protein>
<evidence type="ECO:0008006" key="4">
    <source>
        <dbReference type="Google" id="ProtNLM"/>
    </source>
</evidence>
<comment type="caution">
    <text evidence="2">The sequence shown here is derived from an EMBL/GenBank/DDBJ whole genome shotgun (WGS) entry which is preliminary data.</text>
</comment>
<sequence>MFKRLVAATLIGGAGFMAFAATPAMADEDPSNVQIVGVQTCRGIDVAGVGAAIHNILGISHEEGDCINGSSFNH</sequence>
<dbReference type="RefSeq" id="WP_220167961.1">
    <property type="nucleotide sequence ID" value="NZ_JAIBOA010000012.1"/>
</dbReference>
<name>A0ABS7FYT3_9ACTN</name>
<accession>A0ABS7FYT3</accession>
<evidence type="ECO:0000313" key="3">
    <source>
        <dbReference type="Proteomes" id="UP000774570"/>
    </source>
</evidence>